<evidence type="ECO:0000313" key="2">
    <source>
        <dbReference type="Proteomes" id="UP000815325"/>
    </source>
</evidence>
<accession>A0ABQ7GWP2</accession>
<name>A0ABQ7GWP2_DUNSA</name>
<dbReference type="PANTHER" id="PTHR21847:SF1">
    <property type="entry name" value="EF-HAND CALCIUM-BINDING DOMAIN-CONTAINING PROTEIN 10"/>
    <property type="match status" value="1"/>
</dbReference>
<organism evidence="1 2">
    <name type="scientific">Dunaliella salina</name>
    <name type="common">Green alga</name>
    <name type="synonym">Protococcus salinus</name>
    <dbReference type="NCBI Taxonomy" id="3046"/>
    <lineage>
        <taxon>Eukaryota</taxon>
        <taxon>Viridiplantae</taxon>
        <taxon>Chlorophyta</taxon>
        <taxon>core chlorophytes</taxon>
        <taxon>Chlorophyceae</taxon>
        <taxon>CS clade</taxon>
        <taxon>Chlamydomonadales</taxon>
        <taxon>Dunaliellaceae</taxon>
        <taxon>Dunaliella</taxon>
    </lineage>
</organism>
<evidence type="ECO:0008006" key="3">
    <source>
        <dbReference type="Google" id="ProtNLM"/>
    </source>
</evidence>
<keyword evidence="2" id="KW-1185">Reference proteome</keyword>
<dbReference type="CDD" id="cd22976">
    <property type="entry name" value="DD_EFCAB10"/>
    <property type="match status" value="1"/>
</dbReference>
<reference evidence="1" key="1">
    <citation type="submission" date="2017-08" db="EMBL/GenBank/DDBJ databases">
        <authorList>
            <person name="Polle J.E."/>
            <person name="Barry K."/>
            <person name="Cushman J."/>
            <person name="Schmutz J."/>
            <person name="Tran D."/>
            <person name="Hathwaick L.T."/>
            <person name="Yim W.C."/>
            <person name="Jenkins J."/>
            <person name="Mckie-Krisberg Z.M."/>
            <person name="Prochnik S."/>
            <person name="Lindquist E."/>
            <person name="Dockter R.B."/>
            <person name="Adam C."/>
            <person name="Molina H."/>
            <person name="Bunkerborg J."/>
            <person name="Jin E."/>
            <person name="Buchheim M."/>
            <person name="Magnuson J."/>
        </authorList>
    </citation>
    <scope>NUCLEOTIDE SEQUENCE</scope>
    <source>
        <strain evidence="1">CCAP 19/18</strain>
    </source>
</reference>
<gene>
    <name evidence="1" type="ORF">DUNSADRAFT_1782</name>
</gene>
<evidence type="ECO:0000313" key="1">
    <source>
        <dbReference type="EMBL" id="KAF5839005.1"/>
    </source>
</evidence>
<dbReference type="PANTHER" id="PTHR21847">
    <property type="entry name" value="EF-HAND CALCIUM-BINDING DOMAIN-CONTAINING PROTEIN 10"/>
    <property type="match status" value="1"/>
</dbReference>
<dbReference type="InterPro" id="IPR049760">
    <property type="entry name" value="DD_EFCAB10"/>
</dbReference>
<proteinExistence type="predicted"/>
<dbReference type="InterPro" id="IPR039879">
    <property type="entry name" value="EFC10"/>
</dbReference>
<sequence length="162" mass="18185">MDLIEGQEGKVNCRSDWPACPSSRLPLDKTQTLRPPRGACTKRASSALHSWRLQREVLTAQLLFHKPDNPRKFIVKYLEEVKVSGTQPLLTEADLRTMFGMFDITKRGVMTPEQVNNAQRSILGPGADLQTLGLTVHRPMKEVDFVEHMLKTCKAGVPFAKS</sequence>
<dbReference type="Proteomes" id="UP000815325">
    <property type="component" value="Unassembled WGS sequence"/>
</dbReference>
<comment type="caution">
    <text evidence="1">The sequence shown here is derived from an EMBL/GenBank/DDBJ whole genome shotgun (WGS) entry which is preliminary data.</text>
</comment>
<protein>
    <recommendedName>
        <fullName evidence="3">EF-hand domain-containing protein</fullName>
    </recommendedName>
</protein>
<dbReference type="EMBL" id="MU069558">
    <property type="protein sequence ID" value="KAF5839005.1"/>
    <property type="molecule type" value="Genomic_DNA"/>
</dbReference>